<dbReference type="GO" id="GO:0008168">
    <property type="term" value="F:methyltransferase activity"/>
    <property type="evidence" value="ECO:0007669"/>
    <property type="project" value="UniProtKB-KW"/>
</dbReference>
<dbReference type="InterPro" id="IPR041698">
    <property type="entry name" value="Methyltransf_25"/>
</dbReference>
<dbReference type="SUPFAM" id="SSF53335">
    <property type="entry name" value="S-adenosyl-L-methionine-dependent methyltransferases"/>
    <property type="match status" value="1"/>
</dbReference>
<evidence type="ECO:0000313" key="4">
    <source>
        <dbReference type="Proteomes" id="UP000516028"/>
    </source>
</evidence>
<dbReference type="CDD" id="cd02440">
    <property type="entry name" value="AdoMet_MTases"/>
    <property type="match status" value="1"/>
</dbReference>
<evidence type="ECO:0000256" key="1">
    <source>
        <dbReference type="ARBA" id="ARBA00022679"/>
    </source>
</evidence>
<keyword evidence="1 3" id="KW-0808">Transferase</keyword>
<organism evidence="3 4">
    <name type="scientific">Diaphorobacter aerolatus</name>
    <dbReference type="NCBI Taxonomy" id="1288495"/>
    <lineage>
        <taxon>Bacteria</taxon>
        <taxon>Pseudomonadati</taxon>
        <taxon>Pseudomonadota</taxon>
        <taxon>Betaproteobacteria</taxon>
        <taxon>Burkholderiales</taxon>
        <taxon>Comamonadaceae</taxon>
        <taxon>Diaphorobacter</taxon>
    </lineage>
</organism>
<gene>
    <name evidence="3" type="ORF">H9K75_08300</name>
</gene>
<dbReference type="InterPro" id="IPR029063">
    <property type="entry name" value="SAM-dependent_MTases_sf"/>
</dbReference>
<dbReference type="GO" id="GO:0032259">
    <property type="term" value="P:methylation"/>
    <property type="evidence" value="ECO:0007669"/>
    <property type="project" value="UniProtKB-KW"/>
</dbReference>
<name>A0A7H0GNK6_9BURK</name>
<dbReference type="Pfam" id="PF13649">
    <property type="entry name" value="Methyltransf_25"/>
    <property type="match status" value="1"/>
</dbReference>
<reference evidence="3 4" key="1">
    <citation type="submission" date="2020-08" db="EMBL/GenBank/DDBJ databases">
        <title>Genome sequence of Diaphorobacter aerolatus KACC 16536T.</title>
        <authorList>
            <person name="Hyun D.-W."/>
            <person name="Bae J.-W."/>
        </authorList>
    </citation>
    <scope>NUCLEOTIDE SEQUENCE [LARGE SCALE GENOMIC DNA]</scope>
    <source>
        <strain evidence="3 4">KACC 16536</strain>
    </source>
</reference>
<evidence type="ECO:0000259" key="2">
    <source>
        <dbReference type="Pfam" id="PF13649"/>
    </source>
</evidence>
<dbReference type="Gene3D" id="3.40.50.150">
    <property type="entry name" value="Vaccinia Virus protein VP39"/>
    <property type="match status" value="1"/>
</dbReference>
<keyword evidence="3" id="KW-0489">Methyltransferase</keyword>
<sequence>MQPEQQKSEIRSGLRHVLAVSTFYDFFQRAVGAYDWRKRVIEQHVKPLCSGTTRILDIGCGTGEILEYLPRQALYFGFDRNSEYIESARKRFVNRNAEFICEDVNKNSIAGHAQFDIVLAIGILHHLDDGISSELFETARGALTSGGMLLTLDPVYTRDQSSFAKYVVSKDRGQAVRTDNEYLKLAEQYFSSPNILVDESPLRIPYTGIVMTCFKS</sequence>
<feature type="domain" description="Methyltransferase" evidence="2">
    <location>
        <begin position="55"/>
        <end position="147"/>
    </location>
</feature>
<dbReference type="RefSeq" id="WP_187725412.1">
    <property type="nucleotide sequence ID" value="NZ_CP060783.1"/>
</dbReference>
<dbReference type="AlphaFoldDB" id="A0A7H0GNK6"/>
<keyword evidence="4" id="KW-1185">Reference proteome</keyword>
<dbReference type="Proteomes" id="UP000516028">
    <property type="component" value="Chromosome"/>
</dbReference>
<accession>A0A7H0GNK6</accession>
<protein>
    <submittedName>
        <fullName evidence="3">Class I SAM-dependent methyltransferase</fullName>
    </submittedName>
</protein>
<evidence type="ECO:0000313" key="3">
    <source>
        <dbReference type="EMBL" id="QNP49872.1"/>
    </source>
</evidence>
<dbReference type="EMBL" id="CP060783">
    <property type="protein sequence ID" value="QNP49872.1"/>
    <property type="molecule type" value="Genomic_DNA"/>
</dbReference>
<proteinExistence type="predicted"/>
<dbReference type="KEGG" id="daer:H9K75_08300"/>
<dbReference type="PANTHER" id="PTHR43861">
    <property type="entry name" value="TRANS-ACONITATE 2-METHYLTRANSFERASE-RELATED"/>
    <property type="match status" value="1"/>
</dbReference>